<sequence length="700" mass="76184">MTRWTLTPISIAVALLMTATLAQAQTLSGTPDNPPSAAEAPAQLPEVVVTGTKRSQRQQQTTQSITVVSEQDTLGLSGVPQYLGRIPNVAQQSEGFLPTVRGLDGNGVATGGGGAVTGASPRVSNYIDGVARTYGATPDGQGSFWDMSQLEFYRGAQSTQLGQNSMAGAIVQTTNDPRFKDEAAIQAGVHSEQTTYEAAFMVNKVINDKVALRFTGETIDGKNYIDYSGFQGTGLTAADRDEMGRIKYGRYRFKALFVPTDDLLLKLTMEREDRRNPYTRDLASNSARREVVSTSYGYFDSVNDVVALNSVYELGQGWSFDAVLSQQKADTNFGPPVVGQPDPSAFLDFQFKSTETAFEPKFVFKSGSSRTGAVFGAFFKDRDREDIGQPGSVFALTADDQASSRSLYTDATIELDKQWDLIAAMRYQNDRQKRDFSAFNGLLTYDFNEKNTVFLPKIGATFHQSPDASLSLLAYQGYNASGGGVSFVSFTPYTYRKETSDTIELVARTQWLDRKLTANANLFFTNLKNAQASGVGPGGPNDGIYLNIAKARTRGLEVDLAYQPDRKTRLTAALGLLDTEIVDFGSAANNHRNGNELGLSPRVSASLGASVEVVAGLTLGGNVSYVGKRFTDFDNLPEDRLDSYVLTNVQAQYRIGKSATLTGYINNLFDKLVQTSRFTALNQAYVNAPRTVGVKLRLDF</sequence>
<evidence type="ECO:0000256" key="8">
    <source>
        <dbReference type="ARBA" id="ARBA00023065"/>
    </source>
</evidence>
<proteinExistence type="inferred from homology"/>
<dbReference type="PANTHER" id="PTHR32552">
    <property type="entry name" value="FERRICHROME IRON RECEPTOR-RELATED"/>
    <property type="match status" value="1"/>
</dbReference>
<dbReference type="InterPro" id="IPR000531">
    <property type="entry name" value="Beta-barrel_TonB"/>
</dbReference>
<keyword evidence="4 13" id="KW-1134">Transmembrane beta strand</keyword>
<evidence type="ECO:0000259" key="17">
    <source>
        <dbReference type="Pfam" id="PF07715"/>
    </source>
</evidence>
<organism evidence="18 19">
    <name type="scientific">Hydrogenophaga luteola</name>
    <dbReference type="NCBI Taxonomy" id="1591122"/>
    <lineage>
        <taxon>Bacteria</taxon>
        <taxon>Pseudomonadati</taxon>
        <taxon>Pseudomonadota</taxon>
        <taxon>Betaproteobacteria</taxon>
        <taxon>Burkholderiales</taxon>
        <taxon>Comamonadaceae</taxon>
        <taxon>Hydrogenophaga</taxon>
    </lineage>
</organism>
<evidence type="ECO:0000256" key="9">
    <source>
        <dbReference type="ARBA" id="ARBA00023077"/>
    </source>
</evidence>
<keyword evidence="3 13" id="KW-0813">Transport</keyword>
<comment type="subcellular location">
    <subcellularLocation>
        <location evidence="1 13">Cell outer membrane</location>
        <topology evidence="1 13">Multi-pass membrane protein</topology>
    </subcellularLocation>
</comment>
<dbReference type="PROSITE" id="PS52016">
    <property type="entry name" value="TONB_DEPENDENT_REC_3"/>
    <property type="match status" value="1"/>
</dbReference>
<evidence type="ECO:0000313" key="19">
    <source>
        <dbReference type="Proteomes" id="UP001595729"/>
    </source>
</evidence>
<comment type="similarity">
    <text evidence="2 13 14">Belongs to the TonB-dependent receptor family.</text>
</comment>
<evidence type="ECO:0000256" key="4">
    <source>
        <dbReference type="ARBA" id="ARBA00022452"/>
    </source>
</evidence>
<keyword evidence="5" id="KW-0410">Iron transport</keyword>
<keyword evidence="10 13" id="KW-0472">Membrane</keyword>
<dbReference type="Pfam" id="PF07715">
    <property type="entry name" value="Plug"/>
    <property type="match status" value="1"/>
</dbReference>
<evidence type="ECO:0000256" key="14">
    <source>
        <dbReference type="RuleBase" id="RU003357"/>
    </source>
</evidence>
<evidence type="ECO:0000256" key="10">
    <source>
        <dbReference type="ARBA" id="ARBA00023136"/>
    </source>
</evidence>
<keyword evidence="9 14" id="KW-0798">TonB box</keyword>
<dbReference type="SUPFAM" id="SSF56935">
    <property type="entry name" value="Porins"/>
    <property type="match status" value="1"/>
</dbReference>
<dbReference type="InterPro" id="IPR036942">
    <property type="entry name" value="Beta-barrel_TonB_sf"/>
</dbReference>
<evidence type="ECO:0000256" key="7">
    <source>
        <dbReference type="ARBA" id="ARBA00023004"/>
    </source>
</evidence>
<evidence type="ECO:0000256" key="11">
    <source>
        <dbReference type="ARBA" id="ARBA00023170"/>
    </source>
</evidence>
<evidence type="ECO:0000256" key="12">
    <source>
        <dbReference type="ARBA" id="ARBA00023237"/>
    </source>
</evidence>
<accession>A0ABV7W007</accession>
<dbReference type="InterPro" id="IPR037066">
    <property type="entry name" value="Plug_dom_sf"/>
</dbReference>
<keyword evidence="11 18" id="KW-0675">Receptor</keyword>
<feature type="chain" id="PRO_5045730707" evidence="15">
    <location>
        <begin position="25"/>
        <end position="700"/>
    </location>
</feature>
<keyword evidence="12 13" id="KW-0998">Cell outer membrane</keyword>
<evidence type="ECO:0000313" key="18">
    <source>
        <dbReference type="EMBL" id="MFC3682066.1"/>
    </source>
</evidence>
<dbReference type="Gene3D" id="2.40.170.20">
    <property type="entry name" value="TonB-dependent receptor, beta-barrel domain"/>
    <property type="match status" value="1"/>
</dbReference>
<feature type="signal peptide" evidence="15">
    <location>
        <begin position="1"/>
        <end position="24"/>
    </location>
</feature>
<dbReference type="EMBL" id="JBHRXX010000001">
    <property type="protein sequence ID" value="MFC3682066.1"/>
    <property type="molecule type" value="Genomic_DNA"/>
</dbReference>
<keyword evidence="6 13" id="KW-0812">Transmembrane</keyword>
<evidence type="ECO:0000256" key="15">
    <source>
        <dbReference type="SAM" id="SignalP"/>
    </source>
</evidence>
<evidence type="ECO:0000256" key="2">
    <source>
        <dbReference type="ARBA" id="ARBA00009810"/>
    </source>
</evidence>
<gene>
    <name evidence="18" type="ORF">ACFOPI_00585</name>
</gene>
<keyword evidence="15" id="KW-0732">Signal</keyword>
<dbReference type="Pfam" id="PF00593">
    <property type="entry name" value="TonB_dep_Rec_b-barrel"/>
    <property type="match status" value="1"/>
</dbReference>
<evidence type="ECO:0000256" key="6">
    <source>
        <dbReference type="ARBA" id="ARBA00022692"/>
    </source>
</evidence>
<dbReference type="InterPro" id="IPR012910">
    <property type="entry name" value="Plug_dom"/>
</dbReference>
<dbReference type="RefSeq" id="WP_382169719.1">
    <property type="nucleotide sequence ID" value="NZ_JBHRXX010000001.1"/>
</dbReference>
<keyword evidence="7" id="KW-0408">Iron</keyword>
<dbReference type="Proteomes" id="UP001595729">
    <property type="component" value="Unassembled WGS sequence"/>
</dbReference>
<protein>
    <submittedName>
        <fullName evidence="18">TonB-dependent receptor</fullName>
    </submittedName>
</protein>
<feature type="domain" description="TonB-dependent receptor plug" evidence="17">
    <location>
        <begin position="58"/>
        <end position="169"/>
    </location>
</feature>
<reference evidence="19" key="1">
    <citation type="journal article" date="2019" name="Int. J. Syst. Evol. Microbiol.">
        <title>The Global Catalogue of Microorganisms (GCM) 10K type strain sequencing project: providing services to taxonomists for standard genome sequencing and annotation.</title>
        <authorList>
            <consortium name="The Broad Institute Genomics Platform"/>
            <consortium name="The Broad Institute Genome Sequencing Center for Infectious Disease"/>
            <person name="Wu L."/>
            <person name="Ma J."/>
        </authorList>
    </citation>
    <scope>NUCLEOTIDE SEQUENCE [LARGE SCALE GENOMIC DNA]</scope>
    <source>
        <strain evidence="19">KCTC 42501</strain>
    </source>
</reference>
<dbReference type="PANTHER" id="PTHR32552:SF81">
    <property type="entry name" value="TONB-DEPENDENT OUTER MEMBRANE RECEPTOR"/>
    <property type="match status" value="1"/>
</dbReference>
<evidence type="ECO:0000256" key="5">
    <source>
        <dbReference type="ARBA" id="ARBA00022496"/>
    </source>
</evidence>
<evidence type="ECO:0000256" key="13">
    <source>
        <dbReference type="PROSITE-ProRule" id="PRU01360"/>
    </source>
</evidence>
<dbReference type="InterPro" id="IPR039426">
    <property type="entry name" value="TonB-dep_rcpt-like"/>
</dbReference>
<evidence type="ECO:0000256" key="3">
    <source>
        <dbReference type="ARBA" id="ARBA00022448"/>
    </source>
</evidence>
<keyword evidence="19" id="KW-1185">Reference proteome</keyword>
<comment type="caution">
    <text evidence="18">The sequence shown here is derived from an EMBL/GenBank/DDBJ whole genome shotgun (WGS) entry which is preliminary data.</text>
</comment>
<dbReference type="Gene3D" id="2.170.130.10">
    <property type="entry name" value="TonB-dependent receptor, plug domain"/>
    <property type="match status" value="1"/>
</dbReference>
<evidence type="ECO:0000256" key="1">
    <source>
        <dbReference type="ARBA" id="ARBA00004571"/>
    </source>
</evidence>
<keyword evidence="8" id="KW-0406">Ion transport</keyword>
<name>A0ABV7W007_9BURK</name>
<evidence type="ECO:0000259" key="16">
    <source>
        <dbReference type="Pfam" id="PF00593"/>
    </source>
</evidence>
<feature type="domain" description="TonB-dependent receptor-like beta-barrel" evidence="16">
    <location>
        <begin position="273"/>
        <end position="668"/>
    </location>
</feature>